<dbReference type="AlphaFoldDB" id="A0A2A4MRE9"/>
<dbReference type="PANTHER" id="PTHR43751">
    <property type="entry name" value="SULFATASE"/>
    <property type="match status" value="1"/>
</dbReference>
<evidence type="ECO:0000313" key="4">
    <source>
        <dbReference type="Proteomes" id="UP000218172"/>
    </source>
</evidence>
<name>A0A2A4MRE9_9GAMM</name>
<feature type="transmembrane region" description="Helical" evidence="1">
    <location>
        <begin position="144"/>
        <end position="163"/>
    </location>
</feature>
<gene>
    <name evidence="3" type="ORF">COC19_02850</name>
</gene>
<dbReference type="Gene3D" id="3.40.720.10">
    <property type="entry name" value="Alkaline Phosphatase, subunit A"/>
    <property type="match status" value="1"/>
</dbReference>
<dbReference type="Pfam" id="PF00884">
    <property type="entry name" value="Sulfatase"/>
    <property type="match status" value="1"/>
</dbReference>
<keyword evidence="1" id="KW-0812">Transmembrane</keyword>
<proteinExistence type="predicted"/>
<keyword evidence="1" id="KW-0472">Membrane</keyword>
<reference evidence="4" key="1">
    <citation type="submission" date="2017-08" db="EMBL/GenBank/DDBJ databases">
        <title>A dynamic microbial community with high functional redundancy inhabits the cold, oxic subseafloor aquifer.</title>
        <authorList>
            <person name="Tully B.J."/>
            <person name="Wheat C.G."/>
            <person name="Glazer B.T."/>
            <person name="Huber J.A."/>
        </authorList>
    </citation>
    <scope>NUCLEOTIDE SEQUENCE [LARGE SCALE GENOMIC DNA]</scope>
</reference>
<sequence length="1001" mass="109432">MAKDLSRSSQKTPAGQPRAILHIFALCSFAVAQPLLDLIAKNAELLVARKIEGFDIASLILVLCIGIPAALSLLVIVAGKISAKLKRAVYLSIIAALSSLLALLFLKKLFVTSNFTVVVFAMLLGGIFCIAYVRTLMLRTFCDFLSFAIPMVPMLFLFNASIYRITFSPDISSVQATELTSAVDSLAGPDIVTPVVMVIFDELPVLSLLDAQANIDKVRYPNFAELAATSHWFSNAETVSGVTTIAVPAMLSGMLKPKALPIAADYPQNLFTLLAPTHELIVSETVTSLCPTSLCSDGSTGAVINAGERLEGLFSDLAIIYLHLLSPSQYSHRLPAISQSWGNFTQQSITDTQGKDDILDWGGRKTNYQEFLASINTANSPSLYYHHTLLPHVPWDYLPTGQSYVIASNFLPGLDKQEDRWGDNPLLVNQAYQRHLLQVGYVDTLLGQLIDKLKSQQLFDQALIIIASDHGANFWPGSQRRGLLTPEQDKDVNGITLLIKQPFQEQAYTHYEAVDSLSILPSILDVININPATQLHAESLFKASAPSDITATKPFLNNKTLARKLALFSSGSYDPLYNYTLSPELLDNSLSEFLTIDSESLSFIFGQQASLSRIETRSSFIPALLSGEISGRSASAPPIHLALALNQKIVAVTHTYSENGRVKFSAISAPSNFIDGHNNLEIFSIVDASSKELEKIRNQRGNDYSYSTADRLSIISGQDGSTISLQPELVRGYIDKMDIEDGYLSISGWAINQTQLRPADYVLMDVNGQLTYIAEVTLLRHDIAEAFDNEVYSSSGFSVKLPLNLFEATDIGALVAKIIAVSGQQASVLSVSSLIEGAFTQESSNTLQRPSIMTLSYTSSAKIQISSDSDIDTQFFDLMSTAADTAVTIEGFVDSISAADDEIIITGWAVDTENVQTAHFLALELNGELFYLGEPNRSRDDITSHFDNPLILLSGFSFRVPRSRFEQQQFDAFKVIGFSAGKAAVLSMNIDITEQIKRLDF</sequence>
<dbReference type="PANTHER" id="PTHR43751:SF3">
    <property type="entry name" value="SULFATASE N-TERMINAL DOMAIN-CONTAINING PROTEIN"/>
    <property type="match status" value="1"/>
</dbReference>
<dbReference type="InterPro" id="IPR000917">
    <property type="entry name" value="Sulfatase_N"/>
</dbReference>
<dbReference type="EMBL" id="NVQR01000039">
    <property type="protein sequence ID" value="PCH62430.1"/>
    <property type="molecule type" value="Genomic_DNA"/>
</dbReference>
<feature type="transmembrane region" description="Helical" evidence="1">
    <location>
        <begin position="56"/>
        <end position="76"/>
    </location>
</feature>
<feature type="domain" description="Sulfatase N-terminal" evidence="2">
    <location>
        <begin position="368"/>
        <end position="528"/>
    </location>
</feature>
<protein>
    <recommendedName>
        <fullName evidence="2">Sulfatase N-terminal domain-containing protein</fullName>
    </recommendedName>
</protein>
<dbReference type="Proteomes" id="UP000218172">
    <property type="component" value="Unassembled WGS sequence"/>
</dbReference>
<comment type="caution">
    <text evidence="3">The sequence shown here is derived from an EMBL/GenBank/DDBJ whole genome shotgun (WGS) entry which is preliminary data.</text>
</comment>
<organism evidence="3 4">
    <name type="scientific">SAR86 cluster bacterium</name>
    <dbReference type="NCBI Taxonomy" id="2030880"/>
    <lineage>
        <taxon>Bacteria</taxon>
        <taxon>Pseudomonadati</taxon>
        <taxon>Pseudomonadota</taxon>
        <taxon>Gammaproteobacteria</taxon>
        <taxon>SAR86 cluster</taxon>
    </lineage>
</organism>
<dbReference type="SUPFAM" id="SSF53649">
    <property type="entry name" value="Alkaline phosphatase-like"/>
    <property type="match status" value="1"/>
</dbReference>
<feature type="transmembrane region" description="Helical" evidence="1">
    <location>
        <begin position="88"/>
        <end position="106"/>
    </location>
</feature>
<evidence type="ECO:0000256" key="1">
    <source>
        <dbReference type="SAM" id="Phobius"/>
    </source>
</evidence>
<dbReference type="InterPro" id="IPR017850">
    <property type="entry name" value="Alkaline_phosphatase_core_sf"/>
</dbReference>
<evidence type="ECO:0000259" key="2">
    <source>
        <dbReference type="Pfam" id="PF00884"/>
    </source>
</evidence>
<keyword evidence="1" id="KW-1133">Transmembrane helix</keyword>
<feature type="transmembrane region" description="Helical" evidence="1">
    <location>
        <begin position="112"/>
        <end position="132"/>
    </location>
</feature>
<dbReference type="InterPro" id="IPR052701">
    <property type="entry name" value="GAG_Ulvan_Degrading_Sulfatases"/>
</dbReference>
<accession>A0A2A4MRE9</accession>
<evidence type="ECO:0000313" key="3">
    <source>
        <dbReference type="EMBL" id="PCH62430.1"/>
    </source>
</evidence>